<evidence type="ECO:0000313" key="7">
    <source>
        <dbReference type="EMBL" id="GFP87309.1"/>
    </source>
</evidence>
<keyword evidence="2" id="KW-0238">DNA-binding</keyword>
<protein>
    <submittedName>
        <fullName evidence="7">Nac transcription factor 25</fullName>
    </submittedName>
</protein>
<keyword evidence="8" id="KW-1185">Reference proteome</keyword>
<dbReference type="PANTHER" id="PTHR31719:SF43">
    <property type="entry name" value="NAC TRANSCRIPTION FACTOR 56"/>
    <property type="match status" value="1"/>
</dbReference>
<dbReference type="PROSITE" id="PS51005">
    <property type="entry name" value="NAC"/>
    <property type="match status" value="1"/>
</dbReference>
<dbReference type="Pfam" id="PF02365">
    <property type="entry name" value="NAM"/>
    <property type="match status" value="1"/>
</dbReference>
<evidence type="ECO:0000256" key="3">
    <source>
        <dbReference type="ARBA" id="ARBA00023163"/>
    </source>
</evidence>
<dbReference type="Gene3D" id="2.170.150.80">
    <property type="entry name" value="NAC domain"/>
    <property type="match status" value="1"/>
</dbReference>
<sequence>MDAGRILSNQNNEINDLPFGYRFHPTSFEVLQYYLVPKLKGEPLPSGYVKDLDVYQFDPDQIPLNESKYAREDEAYFFVPVTGKLLQGEGNLTRATPNGYWQSYKKNIPLYARDGSAIGYKNKLEFYNGKDPINGVKTDWKMVEYRTNFRVNGNLESCMVCKMNLKVKGEEIPDEEDGAMSGDESGELENSNVS</sequence>
<feature type="region of interest" description="Disordered" evidence="5">
    <location>
        <begin position="172"/>
        <end position="194"/>
    </location>
</feature>
<dbReference type="GO" id="GO:0006355">
    <property type="term" value="P:regulation of DNA-templated transcription"/>
    <property type="evidence" value="ECO:0007669"/>
    <property type="project" value="InterPro"/>
</dbReference>
<gene>
    <name evidence="7" type="ORF">PHJA_000874600</name>
</gene>
<dbReference type="GO" id="GO:0003677">
    <property type="term" value="F:DNA binding"/>
    <property type="evidence" value="ECO:0007669"/>
    <property type="project" value="UniProtKB-KW"/>
</dbReference>
<feature type="domain" description="NAC" evidence="6">
    <location>
        <begin position="17"/>
        <end position="166"/>
    </location>
</feature>
<keyword evidence="3" id="KW-0804">Transcription</keyword>
<dbReference type="Proteomes" id="UP000653305">
    <property type="component" value="Unassembled WGS sequence"/>
</dbReference>
<dbReference type="SUPFAM" id="SSF101941">
    <property type="entry name" value="NAC domain"/>
    <property type="match status" value="1"/>
</dbReference>
<evidence type="ECO:0000256" key="2">
    <source>
        <dbReference type="ARBA" id="ARBA00023125"/>
    </source>
</evidence>
<organism evidence="7 8">
    <name type="scientific">Phtheirospermum japonicum</name>
    <dbReference type="NCBI Taxonomy" id="374723"/>
    <lineage>
        <taxon>Eukaryota</taxon>
        <taxon>Viridiplantae</taxon>
        <taxon>Streptophyta</taxon>
        <taxon>Embryophyta</taxon>
        <taxon>Tracheophyta</taxon>
        <taxon>Spermatophyta</taxon>
        <taxon>Magnoliopsida</taxon>
        <taxon>eudicotyledons</taxon>
        <taxon>Gunneridae</taxon>
        <taxon>Pentapetalae</taxon>
        <taxon>asterids</taxon>
        <taxon>lamiids</taxon>
        <taxon>Lamiales</taxon>
        <taxon>Orobanchaceae</taxon>
        <taxon>Orobanchaceae incertae sedis</taxon>
        <taxon>Phtheirospermum</taxon>
    </lineage>
</organism>
<dbReference type="AlphaFoldDB" id="A0A830BNT0"/>
<evidence type="ECO:0000256" key="4">
    <source>
        <dbReference type="ARBA" id="ARBA00023242"/>
    </source>
</evidence>
<name>A0A830BNT0_9LAMI</name>
<evidence type="ECO:0000256" key="5">
    <source>
        <dbReference type="SAM" id="MobiDB-lite"/>
    </source>
</evidence>
<accession>A0A830BNT0</accession>
<dbReference type="InterPro" id="IPR003441">
    <property type="entry name" value="NAC-dom"/>
</dbReference>
<dbReference type="EMBL" id="BMAC01000142">
    <property type="protein sequence ID" value="GFP87309.1"/>
    <property type="molecule type" value="Genomic_DNA"/>
</dbReference>
<evidence type="ECO:0000256" key="1">
    <source>
        <dbReference type="ARBA" id="ARBA00023015"/>
    </source>
</evidence>
<dbReference type="PANTHER" id="PTHR31719">
    <property type="entry name" value="NAC TRANSCRIPTION FACTOR 56"/>
    <property type="match status" value="1"/>
</dbReference>
<evidence type="ECO:0000259" key="6">
    <source>
        <dbReference type="PROSITE" id="PS51005"/>
    </source>
</evidence>
<keyword evidence="1" id="KW-0805">Transcription regulation</keyword>
<comment type="caution">
    <text evidence="7">The sequence shown here is derived from an EMBL/GenBank/DDBJ whole genome shotgun (WGS) entry which is preliminary data.</text>
</comment>
<dbReference type="OrthoDB" id="895456at2759"/>
<reference evidence="7" key="1">
    <citation type="submission" date="2020-07" db="EMBL/GenBank/DDBJ databases">
        <title>Ethylene signaling mediates host invasion by parasitic plants.</title>
        <authorList>
            <person name="Yoshida S."/>
        </authorList>
    </citation>
    <scope>NUCLEOTIDE SEQUENCE</scope>
    <source>
        <strain evidence="7">Okayama</strain>
    </source>
</reference>
<keyword evidence="4" id="KW-0539">Nucleus</keyword>
<proteinExistence type="predicted"/>
<dbReference type="InterPro" id="IPR036093">
    <property type="entry name" value="NAC_dom_sf"/>
</dbReference>
<evidence type="ECO:0000313" key="8">
    <source>
        <dbReference type="Proteomes" id="UP000653305"/>
    </source>
</evidence>